<accession>A0A0R2DRZ4</accession>
<evidence type="ECO:0000313" key="1">
    <source>
        <dbReference type="EMBL" id="KRN06793.1"/>
    </source>
</evidence>
<proteinExistence type="predicted"/>
<sequence>MEQWDEYVRPSDLEVLSTAKSIKDNNILHICGFNNKRNNLKSYREYLFKAVNWATHVENVSLPQGRKIFGGRAVLGGFSNTAKDTLFQADREELILETQRLISETGTEGYLVGADCSIPFETTDQRLRWINRTAYAYNK</sequence>
<name>A0A0R2DRZ4_9LACO</name>
<dbReference type="eggNOG" id="COG0407">
    <property type="taxonomic scope" value="Bacteria"/>
</dbReference>
<reference evidence="1 2" key="1">
    <citation type="journal article" date="2015" name="Genome Announc.">
        <title>Expanding the biotechnology potential of lactobacilli through comparative genomics of 213 strains and associated genera.</title>
        <authorList>
            <person name="Sun Z."/>
            <person name="Harris H.M."/>
            <person name="McCann A."/>
            <person name="Guo C."/>
            <person name="Argimon S."/>
            <person name="Zhang W."/>
            <person name="Yang X."/>
            <person name="Jeffery I.B."/>
            <person name="Cooney J.C."/>
            <person name="Kagawa T.F."/>
            <person name="Liu W."/>
            <person name="Song Y."/>
            <person name="Salvetti E."/>
            <person name="Wrobel A."/>
            <person name="Rasinkangas P."/>
            <person name="Parkhill J."/>
            <person name="Rea M.C."/>
            <person name="O'Sullivan O."/>
            <person name="Ritari J."/>
            <person name="Douillard F.P."/>
            <person name="Paul Ross R."/>
            <person name="Yang R."/>
            <person name="Briner A.E."/>
            <person name="Felis G.E."/>
            <person name="de Vos W.M."/>
            <person name="Barrangou R."/>
            <person name="Klaenhammer T.R."/>
            <person name="Caufield P.W."/>
            <person name="Cui Y."/>
            <person name="Zhang H."/>
            <person name="O'Toole P.W."/>
        </authorList>
    </citation>
    <scope>NUCLEOTIDE SEQUENCE [LARGE SCALE GENOMIC DNA]</scope>
    <source>
        <strain evidence="1 2">DSM 21376</strain>
    </source>
</reference>
<dbReference type="Proteomes" id="UP000050961">
    <property type="component" value="Unassembled WGS sequence"/>
</dbReference>
<dbReference type="AlphaFoldDB" id="A0A0R2DRZ4"/>
<protein>
    <recommendedName>
        <fullName evidence="3">Uroporphyrinogen decarboxylase (URO-D) domain-containing protein</fullName>
    </recommendedName>
</protein>
<dbReference type="EMBL" id="AYZF01000008">
    <property type="protein sequence ID" value="KRN06793.1"/>
    <property type="molecule type" value="Genomic_DNA"/>
</dbReference>
<comment type="caution">
    <text evidence="1">The sequence shown here is derived from an EMBL/GenBank/DDBJ whole genome shotgun (WGS) entry which is preliminary data.</text>
</comment>
<dbReference type="InterPro" id="IPR038071">
    <property type="entry name" value="UROD/MetE-like_sf"/>
</dbReference>
<evidence type="ECO:0008006" key="3">
    <source>
        <dbReference type="Google" id="ProtNLM"/>
    </source>
</evidence>
<dbReference type="PATRIC" id="fig|1423806.3.peg.360"/>
<evidence type="ECO:0000313" key="2">
    <source>
        <dbReference type="Proteomes" id="UP000050961"/>
    </source>
</evidence>
<dbReference type="STRING" id="1423806.FD15_GL000351"/>
<keyword evidence="2" id="KW-1185">Reference proteome</keyword>
<organism evidence="1 2">
    <name type="scientific">Liquorilactobacillus sucicola DSM 21376 = JCM 15457</name>
    <dbReference type="NCBI Taxonomy" id="1423806"/>
    <lineage>
        <taxon>Bacteria</taxon>
        <taxon>Bacillati</taxon>
        <taxon>Bacillota</taxon>
        <taxon>Bacilli</taxon>
        <taxon>Lactobacillales</taxon>
        <taxon>Lactobacillaceae</taxon>
        <taxon>Liquorilactobacillus</taxon>
    </lineage>
</organism>
<dbReference type="SUPFAM" id="SSF51726">
    <property type="entry name" value="UROD/MetE-like"/>
    <property type="match status" value="1"/>
</dbReference>
<gene>
    <name evidence="1" type="ORF">FD15_GL000351</name>
</gene>
<dbReference type="Gene3D" id="3.20.20.210">
    <property type="match status" value="1"/>
</dbReference>